<accession>G2E7E9</accession>
<gene>
    <name evidence="2" type="ORF">ThidrDRAFT_4212</name>
</gene>
<dbReference type="CDD" id="cd02440">
    <property type="entry name" value="AdoMet_MTases"/>
    <property type="match status" value="1"/>
</dbReference>
<evidence type="ECO:0000313" key="3">
    <source>
        <dbReference type="Proteomes" id="UP000004200"/>
    </source>
</evidence>
<dbReference type="Gene3D" id="3.40.50.150">
    <property type="entry name" value="Vaccinia Virus protein VP39"/>
    <property type="match status" value="1"/>
</dbReference>
<organism evidence="2 3">
    <name type="scientific">Thiorhodococcus drewsii AZ1</name>
    <dbReference type="NCBI Taxonomy" id="765913"/>
    <lineage>
        <taxon>Bacteria</taxon>
        <taxon>Pseudomonadati</taxon>
        <taxon>Pseudomonadota</taxon>
        <taxon>Gammaproteobacteria</taxon>
        <taxon>Chromatiales</taxon>
        <taxon>Chromatiaceae</taxon>
        <taxon>Thiorhodococcus</taxon>
    </lineage>
</organism>
<dbReference type="Pfam" id="PF13847">
    <property type="entry name" value="Methyltransf_31"/>
    <property type="match status" value="1"/>
</dbReference>
<dbReference type="AlphaFoldDB" id="G2E7E9"/>
<name>G2E7E9_9GAMM</name>
<evidence type="ECO:0000313" key="2">
    <source>
        <dbReference type="EMBL" id="EGV27988.1"/>
    </source>
</evidence>
<protein>
    <submittedName>
        <fullName evidence="2">Methyltransferase type 11</fullName>
    </submittedName>
</protein>
<dbReference type="EMBL" id="AFWT01000050">
    <property type="protein sequence ID" value="EGV27988.1"/>
    <property type="molecule type" value="Genomic_DNA"/>
</dbReference>
<dbReference type="InterPro" id="IPR050447">
    <property type="entry name" value="Erg6_SMT_methyltransf"/>
</dbReference>
<proteinExistence type="predicted"/>
<dbReference type="PANTHER" id="PTHR44068">
    <property type="entry name" value="ZGC:194242"/>
    <property type="match status" value="1"/>
</dbReference>
<keyword evidence="2" id="KW-0489">Methyltransferase</keyword>
<dbReference type="PANTHER" id="PTHR44068:SF11">
    <property type="entry name" value="GERANYL DIPHOSPHATE 2-C-METHYLTRANSFERASE"/>
    <property type="match status" value="1"/>
</dbReference>
<dbReference type="InterPro" id="IPR025714">
    <property type="entry name" value="Methyltranfer_dom"/>
</dbReference>
<reference evidence="2 3" key="1">
    <citation type="submission" date="2011-06" db="EMBL/GenBank/DDBJ databases">
        <title>The draft genome of Thiorhodococcus drewsii AZ1.</title>
        <authorList>
            <consortium name="US DOE Joint Genome Institute (JGI-PGF)"/>
            <person name="Lucas S."/>
            <person name="Han J."/>
            <person name="Lapidus A."/>
            <person name="Cheng J.-F."/>
            <person name="Goodwin L."/>
            <person name="Pitluck S."/>
            <person name="Peters L."/>
            <person name="Land M.L."/>
            <person name="Hauser L."/>
            <person name="Vogl K."/>
            <person name="Liu Z."/>
            <person name="Imhoff J."/>
            <person name="Thiel V."/>
            <person name="Frigaard N.-U."/>
            <person name="Bryant D.A."/>
            <person name="Woyke T.J."/>
        </authorList>
    </citation>
    <scope>NUCLEOTIDE SEQUENCE [LARGE SCALE GENOMIC DNA]</scope>
    <source>
        <strain evidence="2 3">AZ1</strain>
    </source>
</reference>
<dbReference type="RefSeq" id="WP_007042925.1">
    <property type="nucleotide sequence ID" value="NZ_AFWT01000050.1"/>
</dbReference>
<sequence>MAFDEIWEDIFSSSAWGKYPGEALIRFVARHFYKANNRRDIRILELGCGPGANLWYCAREEFSVFGVDGSKTAIRIAKARLDTEVPDWTGALCVADISLLPFDDKMFDAVIDNEAICCNSFEDSQIIYSEAARVLKTSGKLFSRTFSTLSWGYGTGQELGRNAFLCAEGPLHGKGYARFTTDSEVVDLLGDLVLTSLEELKTTRNNRKNAIVEWIIEAEKP</sequence>
<dbReference type="OrthoDB" id="323463at2"/>
<keyword evidence="3" id="KW-1185">Reference proteome</keyword>
<feature type="domain" description="Methyltransferase" evidence="1">
    <location>
        <begin position="39"/>
        <end position="151"/>
    </location>
</feature>
<dbReference type="InterPro" id="IPR029063">
    <property type="entry name" value="SAM-dependent_MTases_sf"/>
</dbReference>
<evidence type="ECO:0000259" key="1">
    <source>
        <dbReference type="Pfam" id="PF13847"/>
    </source>
</evidence>
<dbReference type="STRING" id="765913.ThidrDRAFT_4212"/>
<dbReference type="GO" id="GO:0008168">
    <property type="term" value="F:methyltransferase activity"/>
    <property type="evidence" value="ECO:0007669"/>
    <property type="project" value="UniProtKB-KW"/>
</dbReference>
<dbReference type="SUPFAM" id="SSF53335">
    <property type="entry name" value="S-adenosyl-L-methionine-dependent methyltransferases"/>
    <property type="match status" value="1"/>
</dbReference>
<dbReference type="Proteomes" id="UP000004200">
    <property type="component" value="Unassembled WGS sequence"/>
</dbReference>
<dbReference type="eggNOG" id="COG2226">
    <property type="taxonomic scope" value="Bacteria"/>
</dbReference>
<comment type="caution">
    <text evidence="2">The sequence shown here is derived from an EMBL/GenBank/DDBJ whole genome shotgun (WGS) entry which is preliminary data.</text>
</comment>
<dbReference type="GO" id="GO:0032259">
    <property type="term" value="P:methylation"/>
    <property type="evidence" value="ECO:0007669"/>
    <property type="project" value="UniProtKB-KW"/>
</dbReference>
<keyword evidence="2" id="KW-0808">Transferase</keyword>